<dbReference type="SUPFAM" id="SSF57567">
    <property type="entry name" value="Serine protease inhibitors"/>
    <property type="match status" value="3"/>
</dbReference>
<dbReference type="PROSITE" id="PS50041">
    <property type="entry name" value="C_TYPE_LECTIN_2"/>
    <property type="match status" value="1"/>
</dbReference>
<dbReference type="SMART" id="SM00121">
    <property type="entry name" value="IB"/>
    <property type="match status" value="1"/>
</dbReference>
<dbReference type="FunFam" id="2.10.25.10:FF:000055">
    <property type="entry name" value="alpha-tectorin isoform X1"/>
    <property type="match status" value="2"/>
</dbReference>
<dbReference type="OrthoDB" id="6236007at2759"/>
<proteinExistence type="predicted"/>
<dbReference type="Gene3D" id="2.10.25.10">
    <property type="entry name" value="Laminin"/>
    <property type="match status" value="3"/>
</dbReference>
<evidence type="ECO:0000256" key="1">
    <source>
        <dbReference type="ARBA" id="ARBA00023157"/>
    </source>
</evidence>
<feature type="signal peptide" evidence="2">
    <location>
        <begin position="1"/>
        <end position="20"/>
    </location>
</feature>
<keyword evidence="1" id="KW-1015">Disulfide bond</keyword>
<dbReference type="Gene3D" id="3.10.100.10">
    <property type="entry name" value="Mannose-Binding Protein A, subunit A"/>
    <property type="match status" value="1"/>
</dbReference>
<evidence type="ECO:0000259" key="3">
    <source>
        <dbReference type="PROSITE" id="PS50041"/>
    </source>
</evidence>
<evidence type="ECO:0000259" key="4">
    <source>
        <dbReference type="PROSITE" id="PS51323"/>
    </source>
</evidence>
<dbReference type="Pfam" id="PF01826">
    <property type="entry name" value="TIL"/>
    <property type="match status" value="3"/>
</dbReference>
<dbReference type="Pfam" id="PF00059">
    <property type="entry name" value="Lectin_C"/>
    <property type="match status" value="1"/>
</dbReference>
<dbReference type="CDD" id="cd19941">
    <property type="entry name" value="TIL"/>
    <property type="match status" value="3"/>
</dbReference>
<dbReference type="InterPro" id="IPR052749">
    <property type="entry name" value="Alpha-tectorin"/>
</dbReference>
<dbReference type="SUPFAM" id="SSF56436">
    <property type="entry name" value="C-type lectin-like"/>
    <property type="match status" value="1"/>
</dbReference>
<feature type="domain" description="C-type lectin" evidence="3">
    <location>
        <begin position="347"/>
        <end position="471"/>
    </location>
</feature>
<accession>A0A8J9ZKV6</accession>
<evidence type="ECO:0000256" key="2">
    <source>
        <dbReference type="SAM" id="SignalP"/>
    </source>
</evidence>
<dbReference type="InterPro" id="IPR036084">
    <property type="entry name" value="Ser_inhib-like_sf"/>
</dbReference>
<dbReference type="AlphaFoldDB" id="A0A8J9ZKV6"/>
<dbReference type="PANTHER" id="PTHR46160">
    <property type="entry name" value="ALPHA-TECTORIN-RELATED"/>
    <property type="match status" value="1"/>
</dbReference>
<gene>
    <name evidence="5" type="primary">CRIM1</name>
    <name evidence="5" type="ORF">BLAG_LOCUS15308</name>
</gene>
<feature type="domain" description="IGFBP N-terminal" evidence="4">
    <location>
        <begin position="19"/>
        <end position="96"/>
    </location>
</feature>
<dbReference type="Proteomes" id="UP000838412">
    <property type="component" value="Chromosome 3"/>
</dbReference>
<dbReference type="InterPro" id="IPR016186">
    <property type="entry name" value="C-type_lectin-like/link_sf"/>
</dbReference>
<dbReference type="PROSITE" id="PS51257">
    <property type="entry name" value="PROKAR_LIPOPROTEIN"/>
    <property type="match status" value="1"/>
</dbReference>
<reference evidence="5" key="1">
    <citation type="submission" date="2022-01" db="EMBL/GenBank/DDBJ databases">
        <authorList>
            <person name="Braso-Vives M."/>
        </authorList>
    </citation>
    <scope>NUCLEOTIDE SEQUENCE</scope>
</reference>
<dbReference type="PANTHER" id="PTHR46160:SF8">
    <property type="entry name" value="VWFD DOMAIN-CONTAINING PROTEIN"/>
    <property type="match status" value="1"/>
</dbReference>
<dbReference type="CDD" id="cd00037">
    <property type="entry name" value="CLECT"/>
    <property type="match status" value="1"/>
</dbReference>
<dbReference type="PROSITE" id="PS51323">
    <property type="entry name" value="IGFBP_N_2"/>
    <property type="match status" value="1"/>
</dbReference>
<dbReference type="Gene3D" id="4.10.40.20">
    <property type="match status" value="1"/>
</dbReference>
<feature type="chain" id="PRO_5035456481" evidence="2">
    <location>
        <begin position="21"/>
        <end position="475"/>
    </location>
</feature>
<dbReference type="InterPro" id="IPR016187">
    <property type="entry name" value="CTDL_fold"/>
</dbReference>
<keyword evidence="2" id="KW-0732">Signal</keyword>
<dbReference type="InterPro" id="IPR002919">
    <property type="entry name" value="TIL_dom"/>
</dbReference>
<dbReference type="InterPro" id="IPR009030">
    <property type="entry name" value="Growth_fac_rcpt_cys_sf"/>
</dbReference>
<dbReference type="InterPro" id="IPR000867">
    <property type="entry name" value="IGFBP-like"/>
</dbReference>
<dbReference type="EMBL" id="OV696688">
    <property type="protein sequence ID" value="CAH1257337.1"/>
    <property type="molecule type" value="Genomic_DNA"/>
</dbReference>
<keyword evidence="6" id="KW-1185">Reference proteome</keyword>
<sequence>MGKILAIFAVLLGTINGLAALSCLECGTYTCTPLPRCRGDVTKGVCNCCDVCAKIAGEGCGGPWGIAGTCSRGLTCVKDPNDPLEDFQSSGTCECPAHSSWNQCGSACPTTCDNLDTNVICPEVCVPSCTCDDGYALKDGNCILEDQCGGTECPEHSSWDPCGLACPTTCDNLGTNILCPRICIAGCACDDGYVLNNGSCIPENQCGGTGPTRRPPCRPHSEWNECGSACPATCADPNPEQPCLAVCAPRCVCVEGYVMDNGNCIPVDRCGSDGCDYEGNQYNDGDEWAVRESPGLGCQCEGSEAVCYVVDCAPGYQHVIGRDGLWTCERKNECPQGYLRPRRSVRRCYKLVTTGASYQNAEQQCLQDGARLVTLKAKQINKWLKARTSRNEARREGSDTWIGLSYRVTEKKLVWSDGDQYNTSKLKRNNFWAKGAFRQYTADKDCVYMSRRDGYRWRFGNCADERLFTCEFVLG</sequence>
<evidence type="ECO:0000313" key="6">
    <source>
        <dbReference type="Proteomes" id="UP000838412"/>
    </source>
</evidence>
<evidence type="ECO:0000313" key="5">
    <source>
        <dbReference type="EMBL" id="CAH1257337.1"/>
    </source>
</evidence>
<name>A0A8J9ZKV6_BRALA</name>
<dbReference type="SUPFAM" id="SSF57184">
    <property type="entry name" value="Growth factor receptor domain"/>
    <property type="match status" value="1"/>
</dbReference>
<organism evidence="5 6">
    <name type="scientific">Branchiostoma lanceolatum</name>
    <name type="common">Common lancelet</name>
    <name type="synonym">Amphioxus lanceolatum</name>
    <dbReference type="NCBI Taxonomy" id="7740"/>
    <lineage>
        <taxon>Eukaryota</taxon>
        <taxon>Metazoa</taxon>
        <taxon>Chordata</taxon>
        <taxon>Cephalochordata</taxon>
        <taxon>Leptocardii</taxon>
        <taxon>Amphioxiformes</taxon>
        <taxon>Branchiostomatidae</taxon>
        <taxon>Branchiostoma</taxon>
    </lineage>
</organism>
<dbReference type="InterPro" id="IPR001304">
    <property type="entry name" value="C-type_lectin-like"/>
</dbReference>
<dbReference type="SMART" id="SM00034">
    <property type="entry name" value="CLECT"/>
    <property type="match status" value="1"/>
</dbReference>
<protein>
    <submittedName>
        <fullName evidence="5">CRIM1 protein</fullName>
    </submittedName>
</protein>
<dbReference type="GO" id="GO:0005576">
    <property type="term" value="C:extracellular region"/>
    <property type="evidence" value="ECO:0007669"/>
    <property type="project" value="InterPro"/>
</dbReference>